<keyword evidence="2" id="KW-1185">Reference proteome</keyword>
<dbReference type="InterPro" id="IPR027417">
    <property type="entry name" value="P-loop_NTPase"/>
</dbReference>
<name>A0ABY3SH64_9BACL</name>
<reference evidence="1 2" key="1">
    <citation type="journal article" date="2024" name="Int. J. Syst. Evol. Microbiol.">
        <title>Paenibacillus hexagrammi sp. nov., a novel bacterium isolated from the gut content of Hexagrammos agrammus.</title>
        <authorList>
            <person name="Jung H.K."/>
            <person name="Kim D.G."/>
            <person name="Zin H."/>
            <person name="Park J."/>
            <person name="Jung H."/>
            <person name="Kim Y.O."/>
            <person name="Kong H.J."/>
            <person name="Kim J.W."/>
            <person name="Kim Y.S."/>
        </authorList>
    </citation>
    <scope>NUCLEOTIDE SEQUENCE [LARGE SCALE GENOMIC DNA]</scope>
    <source>
        <strain evidence="1 2">YPD9-1</strain>
    </source>
</reference>
<protein>
    <recommendedName>
        <fullName evidence="3">HTH marR-type domain-containing protein</fullName>
    </recommendedName>
</protein>
<sequence length="711" mass="82600">MYTTLEKEGFIKVFETLKLFKRITSNKLAQDEQQEGQEIIKDLYVDLLPHEGILRKLLSNNTFILLGRKGTGKSTLFARAQYDIATKKVNLSAYMNAKSIVDDMKNKNNNVKLPKLEEVLDTVQLERLLLIRQFLNELLKSIVDDLKKEDQGFFEKIQNKFRDNKIEHIINSIKDKIENPTLFKVNSVLIQKSKKTESNKNTTSSEHKGEVGGLKEILLKLYSKINTSRERTSGRENENINVFARLFDIGEIIDGIKELLCVTKRKRLFIFIDDFSELSKEDMEIFFQTIINPIYNSARDELVLKIAAYPGRISYGELEAGKYDQQSIDAFELYGRHYIDLERKSSDFIKRLLENRINYFCKVNIDKYFDLKEMHIEELCLLLYEATINIPRTLGHILSFCYDNAIVYNKPINKSIIFEAIEYVYDKITKTYFEKEYRSLGVYEEKIDIYSQNQLLEALCDKSLELKAELPKTDNSHFSGLEYAYTSHFQVAPSVSPFLDSLELNGLVHKVSILAQKGVKDGQNPDAFIYSLDYGLSLNKKILYGRPERTTKYTKYYQQRRFDFSHLIAQTLSSNKKIVCKSCKAEYDISELPNIEKFHMMCITCGQKTCEIDYDQKLKNLVQENLDKAKYHKDELDILHAVGLFSTNSGIKPYPLEVGQELDTTYQSVVRNAKELIEKGLLTREEDTDKKNRPYYKLTEQGKHVIKSIYS</sequence>
<dbReference type="RefSeq" id="WP_235119391.1">
    <property type="nucleotide sequence ID" value="NZ_CP090978.1"/>
</dbReference>
<dbReference type="EMBL" id="CP090978">
    <property type="protein sequence ID" value="UJF33049.1"/>
    <property type="molecule type" value="Genomic_DNA"/>
</dbReference>
<evidence type="ECO:0000313" key="1">
    <source>
        <dbReference type="EMBL" id="UJF33049.1"/>
    </source>
</evidence>
<evidence type="ECO:0008006" key="3">
    <source>
        <dbReference type="Google" id="ProtNLM"/>
    </source>
</evidence>
<dbReference type="SUPFAM" id="SSF46785">
    <property type="entry name" value="Winged helix' DNA-binding domain"/>
    <property type="match status" value="1"/>
</dbReference>
<dbReference type="InterPro" id="IPR036390">
    <property type="entry name" value="WH_DNA-bd_sf"/>
</dbReference>
<dbReference type="SUPFAM" id="SSF52540">
    <property type="entry name" value="P-loop containing nucleoside triphosphate hydrolases"/>
    <property type="match status" value="1"/>
</dbReference>
<dbReference type="Gene3D" id="1.10.10.10">
    <property type="entry name" value="Winged helix-like DNA-binding domain superfamily/Winged helix DNA-binding domain"/>
    <property type="match status" value="1"/>
</dbReference>
<dbReference type="Proteomes" id="UP001649230">
    <property type="component" value="Chromosome"/>
</dbReference>
<accession>A0ABY3SH64</accession>
<dbReference type="InterPro" id="IPR036388">
    <property type="entry name" value="WH-like_DNA-bd_sf"/>
</dbReference>
<organism evidence="1 2">
    <name type="scientific">Paenibacillus hexagrammi</name>
    <dbReference type="NCBI Taxonomy" id="2908839"/>
    <lineage>
        <taxon>Bacteria</taxon>
        <taxon>Bacillati</taxon>
        <taxon>Bacillota</taxon>
        <taxon>Bacilli</taxon>
        <taxon>Bacillales</taxon>
        <taxon>Paenibacillaceae</taxon>
        <taxon>Paenibacillus</taxon>
    </lineage>
</organism>
<evidence type="ECO:0000313" key="2">
    <source>
        <dbReference type="Proteomes" id="UP001649230"/>
    </source>
</evidence>
<proteinExistence type="predicted"/>
<gene>
    <name evidence="1" type="ORF">L0M14_26340</name>
</gene>